<dbReference type="InterPro" id="IPR021958">
    <property type="entry name" value="DUF3575"/>
</dbReference>
<evidence type="ECO:0000313" key="3">
    <source>
        <dbReference type="Proteomes" id="UP000283538"/>
    </source>
</evidence>
<name>A0A414M6F1_9BACE</name>
<dbReference type="Gene3D" id="3.30.1330.60">
    <property type="entry name" value="OmpA-like domain"/>
    <property type="match status" value="1"/>
</dbReference>
<keyword evidence="1" id="KW-0175">Coiled coil</keyword>
<dbReference type="InterPro" id="IPR036737">
    <property type="entry name" value="OmpA-like_sf"/>
</dbReference>
<sequence>MGIKALLLLPAILAFPGYLHGVAALPGTLPGPDTLYRDSTYLRVINEGSTRLNCYLSYPQGGWRVESTYGNNSSELARLARFIRTSLSDSLIYVREITLTGYCSIEGSYAHNERLARRRANGFRNYLDSVFGLSRRYPVRTSYVGEDWERLRSLADSCASLPSRREVLEIIDNTGIFDGRERKLMALHGGVPYNFMLSELFPLLRRVEILVEYDLHRIIEERYRRKLSASELQEILAHERAVAAAEQERLAELRRLAAESRQRAEQLRLAEEHAEQLRLAEQRAAEAEQERLRAEQLRLAEERAEQLRRAEQRRNLAVPLFSIKTNLYALSGMTPGFSHTSFTPNLSAEFFFAGRWSAVASAAYADWSYGNGRSYWGISAYRLEPRFWLRSGGVYHLFYVGVYGQSGDFDNRSTSDSRLSSGTGNCTGTYLEGGVSAGCHFRLSGRWGIDLGLRGGFRSSDVNTYDVELPYHYFNRNFRKNRFGLTGVDISIGYRFGRSAKGGGK</sequence>
<protein>
    <submittedName>
        <fullName evidence="2">DUF3575 domain-containing protein</fullName>
    </submittedName>
</protein>
<accession>A0A414M6F1</accession>
<dbReference type="Pfam" id="PF12099">
    <property type="entry name" value="DUF3575"/>
    <property type="match status" value="1"/>
</dbReference>
<dbReference type="AlphaFoldDB" id="A0A414M6F1"/>
<proteinExistence type="predicted"/>
<gene>
    <name evidence="2" type="ORF">DW701_14325</name>
</gene>
<feature type="coiled-coil region" evidence="1">
    <location>
        <begin position="243"/>
        <end position="314"/>
    </location>
</feature>
<organism evidence="2 3">
    <name type="scientific">Bacteroides eggerthii</name>
    <dbReference type="NCBI Taxonomy" id="28111"/>
    <lineage>
        <taxon>Bacteria</taxon>
        <taxon>Pseudomonadati</taxon>
        <taxon>Bacteroidota</taxon>
        <taxon>Bacteroidia</taxon>
        <taxon>Bacteroidales</taxon>
        <taxon>Bacteroidaceae</taxon>
        <taxon>Bacteroides</taxon>
    </lineage>
</organism>
<dbReference type="RefSeq" id="WP_118226487.1">
    <property type="nucleotide sequence ID" value="NZ_JAQECU010000004.1"/>
</dbReference>
<evidence type="ECO:0000256" key="1">
    <source>
        <dbReference type="SAM" id="Coils"/>
    </source>
</evidence>
<dbReference type="Proteomes" id="UP000283538">
    <property type="component" value="Unassembled WGS sequence"/>
</dbReference>
<reference evidence="2 3" key="1">
    <citation type="submission" date="2018-08" db="EMBL/GenBank/DDBJ databases">
        <title>A genome reference for cultivated species of the human gut microbiota.</title>
        <authorList>
            <person name="Zou Y."/>
            <person name="Xue W."/>
            <person name="Luo G."/>
        </authorList>
    </citation>
    <scope>NUCLEOTIDE SEQUENCE [LARGE SCALE GENOMIC DNA]</scope>
    <source>
        <strain evidence="2 3">AM26-26AC</strain>
    </source>
</reference>
<dbReference type="SUPFAM" id="SSF103088">
    <property type="entry name" value="OmpA-like"/>
    <property type="match status" value="1"/>
</dbReference>
<comment type="caution">
    <text evidence="2">The sequence shown here is derived from an EMBL/GenBank/DDBJ whole genome shotgun (WGS) entry which is preliminary data.</text>
</comment>
<evidence type="ECO:0000313" key="2">
    <source>
        <dbReference type="EMBL" id="RHF05486.1"/>
    </source>
</evidence>
<dbReference type="EMBL" id="QSLA01000018">
    <property type="protein sequence ID" value="RHF05486.1"/>
    <property type="molecule type" value="Genomic_DNA"/>
</dbReference>